<dbReference type="Proteomes" id="UP001230915">
    <property type="component" value="Unassembled WGS sequence"/>
</dbReference>
<feature type="transmembrane region" description="Helical" evidence="1">
    <location>
        <begin position="288"/>
        <end position="308"/>
    </location>
</feature>
<feature type="transmembrane region" description="Helical" evidence="1">
    <location>
        <begin position="124"/>
        <end position="143"/>
    </location>
</feature>
<organism evidence="2 3">
    <name type="scientific">Mesonia profundi</name>
    <dbReference type="NCBI Taxonomy" id="3070998"/>
    <lineage>
        <taxon>Bacteria</taxon>
        <taxon>Pseudomonadati</taxon>
        <taxon>Bacteroidota</taxon>
        <taxon>Flavobacteriia</taxon>
        <taxon>Flavobacteriales</taxon>
        <taxon>Flavobacteriaceae</taxon>
        <taxon>Mesonia</taxon>
    </lineage>
</organism>
<gene>
    <name evidence="2" type="ORF">RBU60_10025</name>
</gene>
<evidence type="ECO:0000256" key="1">
    <source>
        <dbReference type="SAM" id="Phobius"/>
    </source>
</evidence>
<proteinExistence type="predicted"/>
<dbReference type="Gene3D" id="1.20.1530.20">
    <property type="match status" value="1"/>
</dbReference>
<keyword evidence="1" id="KW-1133">Transmembrane helix</keyword>
<evidence type="ECO:0000313" key="2">
    <source>
        <dbReference type="EMBL" id="MDQ7917912.1"/>
    </source>
</evidence>
<dbReference type="EMBL" id="JAVHUL010000026">
    <property type="protein sequence ID" value="MDQ7917912.1"/>
    <property type="molecule type" value="Genomic_DNA"/>
</dbReference>
<feature type="transmembrane region" description="Helical" evidence="1">
    <location>
        <begin position="31"/>
        <end position="50"/>
    </location>
</feature>
<accession>A0ABU1A2I7</accession>
<comment type="caution">
    <text evidence="2">The sequence shown here is derived from an EMBL/GenBank/DDBJ whole genome shotgun (WGS) entry which is preliminary data.</text>
</comment>
<dbReference type="InterPro" id="IPR016833">
    <property type="entry name" value="Put_Na-Bile_cotransptr"/>
</dbReference>
<sequence>MKKHLFILALLLAILASYVFPQLSEVLPLGIITDVGIAFIFFFYGLKLSPTELKLGMRNYKLHLLIQAATFIIFPVLVLLFYPIFTSEESYTYWLAFLFLAALPSTVSSSVVMVSLAKGNISAAIFNASLSGIIGVVVTPLWLSLFLDTSENGISFLDVFSKLGIQILIPLGIGFLLHKYFKKLVAKHKAKLSVFDKSVITLIVYNSFSHSFKANIFNELSLLDLLVILGGVAGLFFTVYALLGFISKKLHFSKEDEITARFCGSKKSLVHGSVMLQVLFGNASSTGIFLIPIMLYHIFQLMVVAVFANKFQQRSS</sequence>
<name>A0ABU1A2I7_9FLAO</name>
<keyword evidence="3" id="KW-1185">Reference proteome</keyword>
<feature type="transmembrane region" description="Helical" evidence="1">
    <location>
        <begin position="62"/>
        <end position="85"/>
    </location>
</feature>
<dbReference type="InterPro" id="IPR038770">
    <property type="entry name" value="Na+/solute_symporter_sf"/>
</dbReference>
<dbReference type="RefSeq" id="WP_308864782.1">
    <property type="nucleotide sequence ID" value="NZ_JAVHUL010000026.1"/>
</dbReference>
<dbReference type="PANTHER" id="PTHR18640:SF5">
    <property type="entry name" value="SODIUM_BILE ACID COTRANSPORTER 7"/>
    <property type="match status" value="1"/>
</dbReference>
<evidence type="ECO:0000313" key="3">
    <source>
        <dbReference type="Proteomes" id="UP001230915"/>
    </source>
</evidence>
<dbReference type="PIRSF" id="PIRSF026166">
    <property type="entry name" value="UCP026166"/>
    <property type="match status" value="1"/>
</dbReference>
<dbReference type="PANTHER" id="PTHR18640">
    <property type="entry name" value="SOLUTE CARRIER FAMILY 10 MEMBER 7"/>
    <property type="match status" value="1"/>
</dbReference>
<reference evidence="2 3" key="1">
    <citation type="submission" date="2023-08" db="EMBL/GenBank/DDBJ databases">
        <title>Mesonia sp. MT50, isolated from deep-sea sediment of the Mariana Trench.</title>
        <authorList>
            <person name="Fu H."/>
        </authorList>
    </citation>
    <scope>NUCLEOTIDE SEQUENCE [LARGE SCALE GENOMIC DNA]</scope>
    <source>
        <strain evidence="2 3">MT50</strain>
    </source>
</reference>
<feature type="transmembrane region" description="Helical" evidence="1">
    <location>
        <begin position="91"/>
        <end position="117"/>
    </location>
</feature>
<keyword evidence="1" id="KW-0472">Membrane</keyword>
<keyword evidence="1" id="KW-0812">Transmembrane</keyword>
<feature type="transmembrane region" description="Helical" evidence="1">
    <location>
        <begin position="222"/>
        <end position="246"/>
    </location>
</feature>
<protein>
    <submittedName>
        <fullName evidence="2">Bile acid:sodium symporter family protein</fullName>
    </submittedName>
</protein>
<dbReference type="Pfam" id="PF13593">
    <property type="entry name" value="SBF_like"/>
    <property type="match status" value="1"/>
</dbReference>
<feature type="transmembrane region" description="Helical" evidence="1">
    <location>
        <begin position="163"/>
        <end position="181"/>
    </location>
</feature>